<keyword evidence="2" id="KW-0472">Membrane</keyword>
<evidence type="ECO:0000313" key="4">
    <source>
        <dbReference type="Proteomes" id="UP000266482"/>
    </source>
</evidence>
<feature type="transmembrane region" description="Helical" evidence="2">
    <location>
        <begin position="31"/>
        <end position="53"/>
    </location>
</feature>
<accession>A0A3A1UPK8</accession>
<keyword evidence="2" id="KW-0812">Transmembrane</keyword>
<keyword evidence="2" id="KW-1133">Transmembrane helix</keyword>
<dbReference type="Pfam" id="PF08113">
    <property type="entry name" value="CoxIIa"/>
    <property type="match status" value="1"/>
</dbReference>
<dbReference type="AlphaFoldDB" id="A0A3A1UPK8"/>
<evidence type="ECO:0000256" key="1">
    <source>
        <dbReference type="SAM" id="MobiDB-lite"/>
    </source>
</evidence>
<keyword evidence="4" id="KW-1185">Reference proteome</keyword>
<feature type="compositionally biased region" description="Basic and acidic residues" evidence="1">
    <location>
        <begin position="7"/>
        <end position="22"/>
    </location>
</feature>
<dbReference type="EMBL" id="QXQA01000014">
    <property type="protein sequence ID" value="RIX50479.1"/>
    <property type="molecule type" value="Genomic_DNA"/>
</dbReference>
<evidence type="ECO:0000256" key="2">
    <source>
        <dbReference type="SAM" id="Phobius"/>
    </source>
</evidence>
<reference evidence="3 4" key="1">
    <citation type="submission" date="2018-09" db="EMBL/GenBank/DDBJ databases">
        <title>Paenibacillus aracenensis nov. sp. isolated from a cave in southern Spain.</title>
        <authorList>
            <person name="Jurado V."/>
            <person name="Gutierrez-Patricio S."/>
            <person name="Gonzalez-Pimentel J.L."/>
            <person name="Miller A.Z."/>
            <person name="Laiz L."/>
            <person name="Saiz-Jimenez C."/>
        </authorList>
    </citation>
    <scope>NUCLEOTIDE SEQUENCE [LARGE SCALE GENOMIC DNA]</scope>
    <source>
        <strain evidence="3 4">DSM 22867</strain>
    </source>
</reference>
<sequence length="56" mass="6434">MKSVNYHNKDEAPKDTDTVTRQEETSLKGTFVSVMLLGAFILVTWALVFVLYIERQ</sequence>
<protein>
    <submittedName>
        <fullName evidence="3">Cytochrome c oxidase subunit 2A</fullName>
    </submittedName>
</protein>
<organism evidence="3 4">
    <name type="scientific">Paenibacillus nanensis</name>
    <dbReference type="NCBI Taxonomy" id="393251"/>
    <lineage>
        <taxon>Bacteria</taxon>
        <taxon>Bacillati</taxon>
        <taxon>Bacillota</taxon>
        <taxon>Bacilli</taxon>
        <taxon>Bacillales</taxon>
        <taxon>Paenibacillaceae</taxon>
        <taxon>Paenibacillus</taxon>
    </lineage>
</organism>
<dbReference type="OrthoDB" id="2418411at2"/>
<feature type="region of interest" description="Disordered" evidence="1">
    <location>
        <begin position="1"/>
        <end position="22"/>
    </location>
</feature>
<dbReference type="InterPro" id="IPR012538">
    <property type="entry name" value="Cyt_c_oxidase_su2a"/>
</dbReference>
<comment type="caution">
    <text evidence="3">The sequence shown here is derived from an EMBL/GenBank/DDBJ whole genome shotgun (WGS) entry which is preliminary data.</text>
</comment>
<evidence type="ECO:0000313" key="3">
    <source>
        <dbReference type="EMBL" id="RIX50479.1"/>
    </source>
</evidence>
<gene>
    <name evidence="3" type="ORF">D3P08_19520</name>
</gene>
<name>A0A3A1UPK8_9BACL</name>
<proteinExistence type="predicted"/>
<dbReference type="Proteomes" id="UP000266482">
    <property type="component" value="Unassembled WGS sequence"/>
</dbReference>